<sequence>MTLFVRHSCLSLVLAVVAATAAAEAPDPEAAAGYIAERDAACRADAGQLWGEPLCAPLLLVDASTRSTVASQVVDGFAAKGEVFVGTLPKERNVANTAVDWNGTRWVMALWPLPEDAFERRQLLIHESWHAAQDRLGLPARSPTPAHLAEVEARIALRMEWRALAAALGASDDSARKRAIGDALVFRASRRAATVQARELENQLELNEGLAEYTGQRLAGRREAEAYAAAQLARHEGDDSFVRSFAYRSGPAYGLLLDRYGDWRSGLNPDSDLGELLAGKAGVVLPGDTATAAKQAGARYGIDAVRADEIGRDLARQRQAADWTAKLVDRPGLRAPFVAMNISFDPRALFPLPPHGTVYPTLRVSDQWGILEANAGALIDEAWSQARLPGPGRLRDSDGLWVGEGWTLKLNPGWTVSEADGGQILRRVGGATAGTASRSR</sequence>
<accession>A0A0S2FA65</accession>
<name>A0A0S2FA65_LYSAN</name>
<dbReference type="PATRIC" id="fig|84531.8.peg.2295"/>
<dbReference type="EMBL" id="CP011129">
    <property type="protein sequence ID" value="ALN80417.1"/>
    <property type="molecule type" value="Genomic_DNA"/>
</dbReference>
<evidence type="ECO:0000313" key="3">
    <source>
        <dbReference type="Proteomes" id="UP000060787"/>
    </source>
</evidence>
<organism evidence="2 3">
    <name type="scientific">Lysobacter antibioticus</name>
    <dbReference type="NCBI Taxonomy" id="84531"/>
    <lineage>
        <taxon>Bacteria</taxon>
        <taxon>Pseudomonadati</taxon>
        <taxon>Pseudomonadota</taxon>
        <taxon>Gammaproteobacteria</taxon>
        <taxon>Lysobacterales</taxon>
        <taxon>Lysobacteraceae</taxon>
        <taxon>Lysobacter</taxon>
    </lineage>
</organism>
<proteinExistence type="predicted"/>
<evidence type="ECO:0000313" key="2">
    <source>
        <dbReference type="EMBL" id="ALN80417.1"/>
    </source>
</evidence>
<feature type="chain" id="PRO_5006597378" description="Peptidase MA superfamily protein" evidence="1">
    <location>
        <begin position="26"/>
        <end position="440"/>
    </location>
</feature>
<keyword evidence="3" id="KW-1185">Reference proteome</keyword>
<dbReference type="KEGG" id="lab:LA76x_2284"/>
<keyword evidence="1" id="KW-0732">Signal</keyword>
<reference evidence="2 3" key="1">
    <citation type="journal article" date="2015" name="BMC Genomics">
        <title>Comparative genomics and metabolic profiling of the genus Lysobacter.</title>
        <authorList>
            <person name="de Bruijn I."/>
            <person name="Cheng X."/>
            <person name="de Jager V."/>
            <person name="Exposito R.G."/>
            <person name="Watrous J."/>
            <person name="Patel N."/>
            <person name="Postma J."/>
            <person name="Dorrestein P.C."/>
            <person name="Kobayashi D."/>
            <person name="Raaijmakers J.M."/>
        </authorList>
    </citation>
    <scope>NUCLEOTIDE SEQUENCE [LARGE SCALE GENOMIC DNA]</scope>
    <source>
        <strain evidence="2 3">76</strain>
    </source>
</reference>
<dbReference type="eggNOG" id="ENOG502Z9XA">
    <property type="taxonomic scope" value="Bacteria"/>
</dbReference>
<evidence type="ECO:0000256" key="1">
    <source>
        <dbReference type="SAM" id="SignalP"/>
    </source>
</evidence>
<dbReference type="Proteomes" id="UP000060787">
    <property type="component" value="Chromosome"/>
</dbReference>
<dbReference type="AlphaFoldDB" id="A0A0S2FA65"/>
<gene>
    <name evidence="2" type="ORF">LA76x_2284</name>
</gene>
<protein>
    <recommendedName>
        <fullName evidence="4">Peptidase MA superfamily protein</fullName>
    </recommendedName>
</protein>
<evidence type="ECO:0008006" key="4">
    <source>
        <dbReference type="Google" id="ProtNLM"/>
    </source>
</evidence>
<feature type="signal peptide" evidence="1">
    <location>
        <begin position="1"/>
        <end position="25"/>
    </location>
</feature>